<reference evidence="2 3" key="1">
    <citation type="journal article" date="2005" name="Nucleic Acids Res.">
        <title>Genomic blueprint of Hahella chejuensis, a marine microbe producing an algicidal agent.</title>
        <authorList>
            <person name="Jeong H."/>
            <person name="Yim J.H."/>
            <person name="Lee C."/>
            <person name="Choi S.-H."/>
            <person name="Park Y.K."/>
            <person name="Yoon S.H."/>
            <person name="Hur C.-G."/>
            <person name="Kang H.-Y."/>
            <person name="Kim D."/>
            <person name="Lee H.H."/>
            <person name="Park K.H."/>
            <person name="Park S.-H."/>
            <person name="Park H.-S."/>
            <person name="Lee H.K."/>
            <person name="Oh T.K."/>
            <person name="Kim J.F."/>
        </authorList>
    </citation>
    <scope>NUCLEOTIDE SEQUENCE [LARGE SCALE GENOMIC DNA]</scope>
    <source>
        <strain evidence="2 3">KCTC 2396</strain>
    </source>
</reference>
<dbReference type="Gene3D" id="3.90.1520.10">
    <property type="entry name" value="H-NOX domain"/>
    <property type="match status" value="1"/>
</dbReference>
<dbReference type="InterPro" id="IPR038158">
    <property type="entry name" value="H-NOX_domain_sf"/>
</dbReference>
<organism evidence="2 3">
    <name type="scientific">Hahella chejuensis (strain KCTC 2396)</name>
    <dbReference type="NCBI Taxonomy" id="349521"/>
    <lineage>
        <taxon>Bacteria</taxon>
        <taxon>Pseudomonadati</taxon>
        <taxon>Pseudomonadota</taxon>
        <taxon>Gammaproteobacteria</taxon>
        <taxon>Oceanospirillales</taxon>
        <taxon>Hahellaceae</taxon>
        <taxon>Hahella</taxon>
    </lineage>
</organism>
<dbReference type="OrthoDB" id="7266652at2"/>
<evidence type="ECO:0000259" key="1">
    <source>
        <dbReference type="Pfam" id="PF07700"/>
    </source>
</evidence>
<evidence type="ECO:0000313" key="3">
    <source>
        <dbReference type="Proteomes" id="UP000000238"/>
    </source>
</evidence>
<dbReference type="GO" id="GO:0020037">
    <property type="term" value="F:heme binding"/>
    <property type="evidence" value="ECO:0007669"/>
    <property type="project" value="InterPro"/>
</dbReference>
<gene>
    <name evidence="2" type="ordered locus">HCH_03700</name>
</gene>
<protein>
    <submittedName>
        <fullName evidence="2">2,4-dihydroxyhept-2-ene-1,7-dioic acid aldolase</fullName>
    </submittedName>
</protein>
<feature type="domain" description="Heme NO-binding" evidence="1">
    <location>
        <begin position="2"/>
        <end position="158"/>
    </location>
</feature>
<accession>Q2SFY7</accession>
<dbReference type="STRING" id="349521.HCH_03700"/>
<dbReference type="SUPFAM" id="SSF111126">
    <property type="entry name" value="Ligand-binding domain in the NO signalling and Golgi transport"/>
    <property type="match status" value="1"/>
</dbReference>
<dbReference type="EMBL" id="CP000155">
    <property type="protein sequence ID" value="ABC30437.1"/>
    <property type="molecule type" value="Genomic_DNA"/>
</dbReference>
<dbReference type="AlphaFoldDB" id="Q2SFY7"/>
<proteinExistence type="predicted"/>
<dbReference type="InterPro" id="IPR011644">
    <property type="entry name" value="Heme_NO-bd"/>
</dbReference>
<dbReference type="RefSeq" id="WP_011397505.1">
    <property type="nucleotide sequence ID" value="NC_007645.1"/>
</dbReference>
<dbReference type="Pfam" id="PF07700">
    <property type="entry name" value="HNOB"/>
    <property type="match status" value="1"/>
</dbReference>
<keyword evidence="3" id="KW-1185">Reference proteome</keyword>
<dbReference type="InterPro" id="IPR024096">
    <property type="entry name" value="NO_sig/Golgi_transp_ligand-bd"/>
</dbReference>
<evidence type="ECO:0000313" key="2">
    <source>
        <dbReference type="EMBL" id="ABC30437.1"/>
    </source>
</evidence>
<dbReference type="eggNOG" id="COG1719">
    <property type="taxonomic scope" value="Bacteria"/>
</dbReference>
<dbReference type="PANTHER" id="PTHR45655:SF13">
    <property type="entry name" value="SOLUBLE GUANYLATE CYCLASE GCY-32-RELATED"/>
    <property type="match status" value="1"/>
</dbReference>
<dbReference type="KEGG" id="hch:HCH_03700"/>
<dbReference type="PANTHER" id="PTHR45655">
    <property type="entry name" value="GUANYLATE CYCLASE SOLUBLE SUBUNIT BETA-2"/>
    <property type="match status" value="1"/>
</dbReference>
<dbReference type="HOGENOM" id="CLU_079260_1_1_6"/>
<sequence length="176" mass="20302">MKGIVFTEFLQLVEDKFGLEEVDALIEESGVSGIYTSVGTYDHSEMVELLQTLSARHSAPIPDLLKTFGEHLFGRFYVLYPQFFKDIHGSFDFLSKIDVYIHQEVQKLYPDAELPRFDCAQPQPNRLLLYYYSTRHLEDLAEGLIQGALAHFNDGVVLSQRIEEKDHITFELKKIQ</sequence>
<name>Q2SFY7_HAHCH</name>
<dbReference type="Proteomes" id="UP000000238">
    <property type="component" value="Chromosome"/>
</dbReference>